<dbReference type="EMBL" id="JACHGY010000001">
    <property type="protein sequence ID" value="MBB6429201.1"/>
    <property type="molecule type" value="Genomic_DNA"/>
</dbReference>
<gene>
    <name evidence="1" type="ORF">HNQ40_001007</name>
</gene>
<name>A0A7X0H6U8_9BACT</name>
<evidence type="ECO:0000313" key="1">
    <source>
        <dbReference type="EMBL" id="MBB6429201.1"/>
    </source>
</evidence>
<reference evidence="1 2" key="1">
    <citation type="submission" date="2020-08" db="EMBL/GenBank/DDBJ databases">
        <title>Genomic Encyclopedia of Type Strains, Phase IV (KMG-IV): sequencing the most valuable type-strain genomes for metagenomic binning, comparative biology and taxonomic classification.</title>
        <authorList>
            <person name="Goeker M."/>
        </authorList>
    </citation>
    <scope>NUCLEOTIDE SEQUENCE [LARGE SCALE GENOMIC DNA]</scope>
    <source>
        <strain evidence="1 2">DSM 103725</strain>
    </source>
</reference>
<organism evidence="1 2">
    <name type="scientific">Algisphaera agarilytica</name>
    <dbReference type="NCBI Taxonomy" id="1385975"/>
    <lineage>
        <taxon>Bacteria</taxon>
        <taxon>Pseudomonadati</taxon>
        <taxon>Planctomycetota</taxon>
        <taxon>Phycisphaerae</taxon>
        <taxon>Phycisphaerales</taxon>
        <taxon>Phycisphaeraceae</taxon>
        <taxon>Algisphaera</taxon>
    </lineage>
</organism>
<dbReference type="AlphaFoldDB" id="A0A7X0H6U8"/>
<keyword evidence="2" id="KW-1185">Reference proteome</keyword>
<sequence>MPRAKQLTRFEWNTSGKDRVEAFREIGSPDITVHVYDVQGKITVEHSAPASCRESVLRLARSVQPHIDGCPGSNSMVHGVFCFLEYFLD</sequence>
<accession>A0A7X0H6U8</accession>
<evidence type="ECO:0000313" key="2">
    <source>
        <dbReference type="Proteomes" id="UP000541810"/>
    </source>
</evidence>
<dbReference type="Proteomes" id="UP000541810">
    <property type="component" value="Unassembled WGS sequence"/>
</dbReference>
<dbReference type="RefSeq" id="WP_184676787.1">
    <property type="nucleotide sequence ID" value="NZ_JACHGY010000001.1"/>
</dbReference>
<protein>
    <submittedName>
        <fullName evidence="1">Uncharacterized protein</fullName>
    </submittedName>
</protein>
<comment type="caution">
    <text evidence="1">The sequence shown here is derived from an EMBL/GenBank/DDBJ whole genome shotgun (WGS) entry which is preliminary data.</text>
</comment>
<proteinExistence type="predicted"/>